<organism evidence="3 4">
    <name type="scientific">Stegodyphus mimosarum</name>
    <name type="common">African social velvet spider</name>
    <dbReference type="NCBI Taxonomy" id="407821"/>
    <lineage>
        <taxon>Eukaryota</taxon>
        <taxon>Metazoa</taxon>
        <taxon>Ecdysozoa</taxon>
        <taxon>Arthropoda</taxon>
        <taxon>Chelicerata</taxon>
        <taxon>Arachnida</taxon>
        <taxon>Araneae</taxon>
        <taxon>Araneomorphae</taxon>
        <taxon>Entelegynae</taxon>
        <taxon>Eresoidea</taxon>
        <taxon>Eresidae</taxon>
        <taxon>Stegodyphus</taxon>
    </lineage>
</organism>
<dbReference type="PANTHER" id="PTHR31994:SF3">
    <property type="entry name" value="LEUCINE-RICH REPEAT-CONTAINING PROTEIN 42"/>
    <property type="match status" value="1"/>
</dbReference>
<reference evidence="3 4" key="1">
    <citation type="submission" date="2013-11" db="EMBL/GenBank/DDBJ databases">
        <title>Genome sequencing of Stegodyphus mimosarum.</title>
        <authorList>
            <person name="Bechsgaard J."/>
        </authorList>
    </citation>
    <scope>NUCLEOTIDE SEQUENCE [LARGE SCALE GENOMIC DNA]</scope>
</reference>
<keyword evidence="1" id="KW-0433">Leucine-rich repeat</keyword>
<accession>A0A087UDU4</accession>
<dbReference type="EMBL" id="KK119380">
    <property type="protein sequence ID" value="KFM75533.1"/>
    <property type="molecule type" value="Genomic_DNA"/>
</dbReference>
<dbReference type="Proteomes" id="UP000054359">
    <property type="component" value="Unassembled WGS sequence"/>
</dbReference>
<feature type="non-terminal residue" evidence="3">
    <location>
        <position position="118"/>
    </location>
</feature>
<gene>
    <name evidence="3" type="ORF">X975_22470</name>
</gene>
<dbReference type="InterPro" id="IPR039631">
    <property type="entry name" value="LRRC42"/>
</dbReference>
<dbReference type="PANTHER" id="PTHR31994">
    <property type="entry name" value="LEUCINE-RICH REPEAT-CONTAINING PROTEIN 42"/>
    <property type="match status" value="1"/>
</dbReference>
<name>A0A087UDU4_STEMI</name>
<evidence type="ECO:0000313" key="3">
    <source>
        <dbReference type="EMBL" id="KFM75533.1"/>
    </source>
</evidence>
<proteinExistence type="predicted"/>
<keyword evidence="4" id="KW-1185">Reference proteome</keyword>
<evidence type="ECO:0000256" key="2">
    <source>
        <dbReference type="ARBA" id="ARBA00022737"/>
    </source>
</evidence>
<keyword evidence="2" id="KW-0677">Repeat</keyword>
<sequence length="118" mass="13755">MLCCEGFELFSEDFDMHFASNNVNDYGFFSPKSLFGVTLDYVSKNAENIECLIGFPDIVGQKILERYISLNEFIHRSTRDQIKVIRTFKTAYENLFLESLNLNSNLLVINEYLDNFLE</sequence>
<evidence type="ECO:0000256" key="1">
    <source>
        <dbReference type="ARBA" id="ARBA00022614"/>
    </source>
</evidence>
<evidence type="ECO:0000313" key="4">
    <source>
        <dbReference type="Proteomes" id="UP000054359"/>
    </source>
</evidence>
<protein>
    <submittedName>
        <fullName evidence="3">Leucine-rich repeat-containing protein 42</fullName>
    </submittedName>
</protein>
<dbReference type="OrthoDB" id="6426458at2759"/>
<dbReference type="AlphaFoldDB" id="A0A087UDU4"/>